<gene>
    <name evidence="1" type="ORF">BT67DRAFT_389013</name>
</gene>
<accession>A0AAN6ZB99</accession>
<organism evidence="1 2">
    <name type="scientific">Trichocladium antarcticum</name>
    <dbReference type="NCBI Taxonomy" id="1450529"/>
    <lineage>
        <taxon>Eukaryota</taxon>
        <taxon>Fungi</taxon>
        <taxon>Dikarya</taxon>
        <taxon>Ascomycota</taxon>
        <taxon>Pezizomycotina</taxon>
        <taxon>Sordariomycetes</taxon>
        <taxon>Sordariomycetidae</taxon>
        <taxon>Sordariales</taxon>
        <taxon>Chaetomiaceae</taxon>
        <taxon>Trichocladium</taxon>
    </lineage>
</organism>
<evidence type="ECO:0000313" key="2">
    <source>
        <dbReference type="Proteomes" id="UP001304895"/>
    </source>
</evidence>
<feature type="non-terminal residue" evidence="1">
    <location>
        <position position="1"/>
    </location>
</feature>
<dbReference type="AlphaFoldDB" id="A0AAN6ZB99"/>
<sequence length="60" mass="7422">LRLKRSGFTIPRPNYVWLVDRYLKLTDYSFEIYSRINIYLRYFLWCYVSVSVLTDRSIFT</sequence>
<proteinExistence type="predicted"/>
<evidence type="ECO:0000313" key="1">
    <source>
        <dbReference type="EMBL" id="KAK4131109.1"/>
    </source>
</evidence>
<comment type="caution">
    <text evidence="1">The sequence shown here is derived from an EMBL/GenBank/DDBJ whole genome shotgun (WGS) entry which is preliminary data.</text>
</comment>
<reference evidence="1" key="2">
    <citation type="submission" date="2023-05" db="EMBL/GenBank/DDBJ databases">
        <authorList>
            <consortium name="Lawrence Berkeley National Laboratory"/>
            <person name="Steindorff A."/>
            <person name="Hensen N."/>
            <person name="Bonometti L."/>
            <person name="Westerberg I."/>
            <person name="Brannstrom I.O."/>
            <person name="Guillou S."/>
            <person name="Cros-Aarteil S."/>
            <person name="Calhoun S."/>
            <person name="Haridas S."/>
            <person name="Kuo A."/>
            <person name="Mondo S."/>
            <person name="Pangilinan J."/>
            <person name="Riley R."/>
            <person name="Labutti K."/>
            <person name="Andreopoulos B."/>
            <person name="Lipzen A."/>
            <person name="Chen C."/>
            <person name="Yanf M."/>
            <person name="Daum C."/>
            <person name="Ng V."/>
            <person name="Clum A."/>
            <person name="Ohm R."/>
            <person name="Martin F."/>
            <person name="Silar P."/>
            <person name="Natvig D."/>
            <person name="Lalanne C."/>
            <person name="Gautier V."/>
            <person name="Ament-Velasquez S.L."/>
            <person name="Kruys A."/>
            <person name="Hutchinson M.I."/>
            <person name="Powell A.J."/>
            <person name="Barry K."/>
            <person name="Miller A.N."/>
            <person name="Grigoriev I.V."/>
            <person name="Debuchy R."/>
            <person name="Gladieux P."/>
            <person name="Thoren M.H."/>
            <person name="Johannesson H."/>
        </authorList>
    </citation>
    <scope>NUCLEOTIDE SEQUENCE</scope>
    <source>
        <strain evidence="1">CBS 123565</strain>
    </source>
</reference>
<protein>
    <submittedName>
        <fullName evidence="1">Uncharacterized protein</fullName>
    </submittedName>
</protein>
<dbReference type="Proteomes" id="UP001304895">
    <property type="component" value="Unassembled WGS sequence"/>
</dbReference>
<dbReference type="EMBL" id="MU853427">
    <property type="protein sequence ID" value="KAK4131109.1"/>
    <property type="molecule type" value="Genomic_DNA"/>
</dbReference>
<keyword evidence="2" id="KW-1185">Reference proteome</keyword>
<name>A0AAN6ZB99_9PEZI</name>
<reference evidence="1" key="1">
    <citation type="journal article" date="2023" name="Mol. Phylogenet. Evol.">
        <title>Genome-scale phylogeny and comparative genomics of the fungal order Sordariales.</title>
        <authorList>
            <person name="Hensen N."/>
            <person name="Bonometti L."/>
            <person name="Westerberg I."/>
            <person name="Brannstrom I.O."/>
            <person name="Guillou S."/>
            <person name="Cros-Aarteil S."/>
            <person name="Calhoun S."/>
            <person name="Haridas S."/>
            <person name="Kuo A."/>
            <person name="Mondo S."/>
            <person name="Pangilinan J."/>
            <person name="Riley R."/>
            <person name="LaButti K."/>
            <person name="Andreopoulos B."/>
            <person name="Lipzen A."/>
            <person name="Chen C."/>
            <person name="Yan M."/>
            <person name="Daum C."/>
            <person name="Ng V."/>
            <person name="Clum A."/>
            <person name="Steindorff A."/>
            <person name="Ohm R.A."/>
            <person name="Martin F."/>
            <person name="Silar P."/>
            <person name="Natvig D.O."/>
            <person name="Lalanne C."/>
            <person name="Gautier V."/>
            <person name="Ament-Velasquez S.L."/>
            <person name="Kruys A."/>
            <person name="Hutchinson M.I."/>
            <person name="Powell A.J."/>
            <person name="Barry K."/>
            <person name="Miller A.N."/>
            <person name="Grigoriev I.V."/>
            <person name="Debuchy R."/>
            <person name="Gladieux P."/>
            <person name="Hiltunen Thoren M."/>
            <person name="Johannesson H."/>
        </authorList>
    </citation>
    <scope>NUCLEOTIDE SEQUENCE</scope>
    <source>
        <strain evidence="1">CBS 123565</strain>
    </source>
</reference>